<keyword evidence="3" id="KW-1185">Reference proteome</keyword>
<evidence type="ECO:0000313" key="3">
    <source>
        <dbReference type="Proteomes" id="UP000241462"/>
    </source>
</evidence>
<feature type="signal peptide" evidence="1">
    <location>
        <begin position="1"/>
        <end position="21"/>
    </location>
</feature>
<protein>
    <recommendedName>
        <fullName evidence="4">Secreted protein</fullName>
    </recommendedName>
</protein>
<feature type="chain" id="PRO_5015474248" description="Secreted protein" evidence="1">
    <location>
        <begin position="22"/>
        <end position="84"/>
    </location>
</feature>
<proteinExistence type="predicted"/>
<gene>
    <name evidence="2" type="ORF">BD289DRAFT_195838</name>
</gene>
<evidence type="ECO:0008006" key="4">
    <source>
        <dbReference type="Google" id="ProtNLM"/>
    </source>
</evidence>
<evidence type="ECO:0000313" key="2">
    <source>
        <dbReference type="EMBL" id="PSS03491.1"/>
    </source>
</evidence>
<accession>A0A2T3AMF8</accession>
<evidence type="ECO:0000256" key="1">
    <source>
        <dbReference type="SAM" id="SignalP"/>
    </source>
</evidence>
<dbReference type="InParanoid" id="A0A2T3AMF8"/>
<reference evidence="2 3" key="1">
    <citation type="journal article" date="2018" name="Mycol. Prog.">
        <title>Coniella lustricola, a new species from submerged detritus.</title>
        <authorList>
            <person name="Raudabaugh D.B."/>
            <person name="Iturriaga T."/>
            <person name="Carver A."/>
            <person name="Mondo S."/>
            <person name="Pangilinan J."/>
            <person name="Lipzen A."/>
            <person name="He G."/>
            <person name="Amirebrahimi M."/>
            <person name="Grigoriev I.V."/>
            <person name="Miller A.N."/>
        </authorList>
    </citation>
    <scope>NUCLEOTIDE SEQUENCE [LARGE SCALE GENOMIC DNA]</scope>
    <source>
        <strain evidence="2 3">B22-T-1</strain>
    </source>
</reference>
<dbReference type="AlphaFoldDB" id="A0A2T3AMF8"/>
<dbReference type="Proteomes" id="UP000241462">
    <property type="component" value="Unassembled WGS sequence"/>
</dbReference>
<sequence length="84" mass="9507">MQGVRWSFCLLVWTDIPNLFLLSMQFSTGGKEGNSSFCAWKNTMAQSDTSPKSSAIVHVLPLNVYFEIRLIDYSKQKTTDLESP</sequence>
<keyword evidence="1" id="KW-0732">Signal</keyword>
<dbReference type="EMBL" id="KZ678375">
    <property type="protein sequence ID" value="PSS03491.1"/>
    <property type="molecule type" value="Genomic_DNA"/>
</dbReference>
<name>A0A2T3AMF8_9PEZI</name>
<organism evidence="2 3">
    <name type="scientific">Coniella lustricola</name>
    <dbReference type="NCBI Taxonomy" id="2025994"/>
    <lineage>
        <taxon>Eukaryota</taxon>
        <taxon>Fungi</taxon>
        <taxon>Dikarya</taxon>
        <taxon>Ascomycota</taxon>
        <taxon>Pezizomycotina</taxon>
        <taxon>Sordariomycetes</taxon>
        <taxon>Sordariomycetidae</taxon>
        <taxon>Diaporthales</taxon>
        <taxon>Schizoparmaceae</taxon>
        <taxon>Coniella</taxon>
    </lineage>
</organism>